<organism evidence="2 3">
    <name type="scientific">Streptomyces halobius</name>
    <dbReference type="NCBI Taxonomy" id="2879846"/>
    <lineage>
        <taxon>Bacteria</taxon>
        <taxon>Bacillati</taxon>
        <taxon>Actinomycetota</taxon>
        <taxon>Actinomycetes</taxon>
        <taxon>Kitasatosporales</taxon>
        <taxon>Streptomycetaceae</taxon>
        <taxon>Streptomyces</taxon>
    </lineage>
</organism>
<keyword evidence="1" id="KW-0732">Signal</keyword>
<dbReference type="RefSeq" id="WP_248868495.1">
    <property type="nucleotide sequence ID" value="NZ_CP086322.1"/>
</dbReference>
<sequence length="108" mass="11754">MRKSFFVASFTAAALISLAHTATAAPVTQSGTGIERSTDASASFEARGWVPPAGYFLENKLVGWDEASCRKGGDKGKAQGKWRQYICHEEMVKVADVWVLAQALYVKK</sequence>
<evidence type="ECO:0000313" key="2">
    <source>
        <dbReference type="EMBL" id="UQA97526.1"/>
    </source>
</evidence>
<dbReference type="Proteomes" id="UP000830115">
    <property type="component" value="Chromosome"/>
</dbReference>
<feature type="signal peptide" evidence="1">
    <location>
        <begin position="1"/>
        <end position="24"/>
    </location>
</feature>
<feature type="chain" id="PRO_5047429508" evidence="1">
    <location>
        <begin position="25"/>
        <end position="108"/>
    </location>
</feature>
<gene>
    <name evidence="2" type="ORF">K9S39_41785</name>
</gene>
<proteinExistence type="predicted"/>
<evidence type="ECO:0000313" key="3">
    <source>
        <dbReference type="Proteomes" id="UP000830115"/>
    </source>
</evidence>
<name>A0ABY4MM80_9ACTN</name>
<keyword evidence="3" id="KW-1185">Reference proteome</keyword>
<protein>
    <submittedName>
        <fullName evidence="2">Uncharacterized protein</fullName>
    </submittedName>
</protein>
<dbReference type="EMBL" id="CP086322">
    <property type="protein sequence ID" value="UQA97526.1"/>
    <property type="molecule type" value="Genomic_DNA"/>
</dbReference>
<evidence type="ECO:0000256" key="1">
    <source>
        <dbReference type="SAM" id="SignalP"/>
    </source>
</evidence>
<reference evidence="2" key="1">
    <citation type="submission" date="2021-10" db="EMBL/GenBank/DDBJ databases">
        <title>Streptomyces nigrumlapis sp.nov.,an antimicrobial producing actinobacterium isolated from Black Gobi rocks.</title>
        <authorList>
            <person name="Wen Y."/>
            <person name="Zhang W."/>
            <person name="Liu X.G."/>
        </authorList>
    </citation>
    <scope>NUCLEOTIDE SEQUENCE</scope>
    <source>
        <strain evidence="2">ST13-2-2</strain>
    </source>
</reference>
<accession>A0ABY4MM80</accession>